<evidence type="ECO:0000256" key="1">
    <source>
        <dbReference type="PROSITE-ProRule" id="PRU00473"/>
    </source>
</evidence>
<dbReference type="PANTHER" id="PTHR30329">
    <property type="entry name" value="STATOR ELEMENT OF FLAGELLAR MOTOR COMPLEX"/>
    <property type="match status" value="1"/>
</dbReference>
<dbReference type="SUPFAM" id="SSF103088">
    <property type="entry name" value="OmpA-like"/>
    <property type="match status" value="1"/>
</dbReference>
<keyword evidence="1" id="KW-0472">Membrane</keyword>
<gene>
    <name evidence="3" type="ORF">BFP71_14755</name>
</gene>
<dbReference type="PROSITE" id="PS51123">
    <property type="entry name" value="OMPA_2"/>
    <property type="match status" value="1"/>
</dbReference>
<protein>
    <recommendedName>
        <fullName evidence="2">OmpA-like domain-containing protein</fullName>
    </recommendedName>
</protein>
<evidence type="ECO:0000313" key="4">
    <source>
        <dbReference type="Proteomes" id="UP000095552"/>
    </source>
</evidence>
<dbReference type="Pfam" id="PF00691">
    <property type="entry name" value="OmpA"/>
    <property type="match status" value="1"/>
</dbReference>
<dbReference type="Proteomes" id="UP000095552">
    <property type="component" value="Unassembled WGS sequence"/>
</dbReference>
<feature type="domain" description="OmpA-like" evidence="2">
    <location>
        <begin position="10"/>
        <end position="128"/>
    </location>
</feature>
<organism evidence="3 4">
    <name type="scientific">Roseivirga misakiensis</name>
    <dbReference type="NCBI Taxonomy" id="1563681"/>
    <lineage>
        <taxon>Bacteria</taxon>
        <taxon>Pseudomonadati</taxon>
        <taxon>Bacteroidota</taxon>
        <taxon>Cytophagia</taxon>
        <taxon>Cytophagales</taxon>
        <taxon>Roseivirgaceae</taxon>
        <taxon>Roseivirga</taxon>
    </lineage>
</organism>
<dbReference type="AlphaFoldDB" id="A0A1E5T020"/>
<dbReference type="InterPro" id="IPR036737">
    <property type="entry name" value="OmpA-like_sf"/>
</dbReference>
<dbReference type="GO" id="GO:0016020">
    <property type="term" value="C:membrane"/>
    <property type="evidence" value="ECO:0007669"/>
    <property type="project" value="UniProtKB-UniRule"/>
</dbReference>
<dbReference type="STRING" id="1563681.BFP71_14755"/>
<accession>A0A1E5T020</accession>
<proteinExistence type="predicted"/>
<reference evidence="3 4" key="1">
    <citation type="submission" date="2016-08" db="EMBL/GenBank/DDBJ databases">
        <title>Draft genome of Fabibacter sp. strain SK-8.</title>
        <authorList>
            <person name="Wong S.-K."/>
            <person name="Hamasaki K."/>
            <person name="Yoshizawa S."/>
        </authorList>
    </citation>
    <scope>NUCLEOTIDE SEQUENCE [LARGE SCALE GENOMIC DNA]</scope>
    <source>
        <strain evidence="3 4">SK-8</strain>
    </source>
</reference>
<dbReference type="CDD" id="cd07185">
    <property type="entry name" value="OmpA_C-like"/>
    <property type="match status" value="1"/>
</dbReference>
<evidence type="ECO:0000313" key="3">
    <source>
        <dbReference type="EMBL" id="OEK04706.1"/>
    </source>
</evidence>
<dbReference type="InterPro" id="IPR006665">
    <property type="entry name" value="OmpA-like"/>
</dbReference>
<dbReference type="InterPro" id="IPR050330">
    <property type="entry name" value="Bact_OuterMem_StrucFunc"/>
</dbReference>
<keyword evidence="4" id="KW-1185">Reference proteome</keyword>
<name>A0A1E5T020_9BACT</name>
<sequence length="128" mass="15076">MLCFTDVKAQKFGEPSHVQSIYFGGGSYYVSRRQSKELMSFLDSIPNLHNFVITVHSHTDNRGGKEYNQWLSTMRSEMVIEELIQHKKIKKEVIEIKDFGLFNPVHDNSTWEGRRKNRRVDIIFWLAI</sequence>
<dbReference type="Gene3D" id="3.30.1330.60">
    <property type="entry name" value="OmpA-like domain"/>
    <property type="match status" value="1"/>
</dbReference>
<comment type="caution">
    <text evidence="3">The sequence shown here is derived from an EMBL/GenBank/DDBJ whole genome shotgun (WGS) entry which is preliminary data.</text>
</comment>
<dbReference type="EMBL" id="MDGQ01000005">
    <property type="protein sequence ID" value="OEK04706.1"/>
    <property type="molecule type" value="Genomic_DNA"/>
</dbReference>
<dbReference type="PANTHER" id="PTHR30329:SF21">
    <property type="entry name" value="LIPOPROTEIN YIAD-RELATED"/>
    <property type="match status" value="1"/>
</dbReference>
<evidence type="ECO:0000259" key="2">
    <source>
        <dbReference type="PROSITE" id="PS51123"/>
    </source>
</evidence>